<comment type="caution">
    <text evidence="2">The sequence shown here is derived from an EMBL/GenBank/DDBJ whole genome shotgun (WGS) entry which is preliminary data.</text>
</comment>
<dbReference type="EMBL" id="VFMN01000001">
    <property type="protein sequence ID" value="TQJ08919.1"/>
    <property type="molecule type" value="Genomic_DNA"/>
</dbReference>
<dbReference type="RefSeq" id="WP_246061149.1">
    <property type="nucleotide sequence ID" value="NZ_BAAAPR010000005.1"/>
</dbReference>
<reference evidence="2 3" key="1">
    <citation type="submission" date="2019-06" db="EMBL/GenBank/DDBJ databases">
        <title>Sequencing the genomes of 1000 actinobacteria strains.</title>
        <authorList>
            <person name="Klenk H.-P."/>
        </authorList>
    </citation>
    <scope>NUCLEOTIDE SEQUENCE [LARGE SCALE GENOMIC DNA]</scope>
    <source>
        <strain evidence="2 3">DSM 18607</strain>
    </source>
</reference>
<keyword evidence="3" id="KW-1185">Reference proteome</keyword>
<evidence type="ECO:0000313" key="3">
    <source>
        <dbReference type="Proteomes" id="UP000317893"/>
    </source>
</evidence>
<proteinExistence type="predicted"/>
<sequence length="170" mass="17226">MGFMDKLKQKADEYDLQGKADKLAQQIEKGTQQAVEKAGELAHENRDKIATGIDKAGATFDERTQGKYSDKVAKAKDLAAKGVDKVAEQRPGVAEGGAAAAGAAEGTTAYGVSDPTPQDATPQDAVHPPAYGTTTPTATTPTAPTTGTPGTTPTPSAGATPPPGPADPVI</sequence>
<dbReference type="Pfam" id="PF14013">
    <property type="entry name" value="MT0933_antitox"/>
    <property type="match status" value="1"/>
</dbReference>
<name>A0A542E0X0_9MICO</name>
<accession>A0A542E0X0</accession>
<dbReference type="Proteomes" id="UP000317893">
    <property type="component" value="Unassembled WGS sequence"/>
</dbReference>
<feature type="region of interest" description="Disordered" evidence="1">
    <location>
        <begin position="89"/>
        <end position="170"/>
    </location>
</feature>
<feature type="compositionally biased region" description="Low complexity" evidence="1">
    <location>
        <begin position="128"/>
        <end position="159"/>
    </location>
</feature>
<gene>
    <name evidence="2" type="ORF">FB458_2020</name>
</gene>
<dbReference type="AlphaFoldDB" id="A0A542E0X0"/>
<organism evidence="2 3">
    <name type="scientific">Lapillicoccus jejuensis</name>
    <dbReference type="NCBI Taxonomy" id="402171"/>
    <lineage>
        <taxon>Bacteria</taxon>
        <taxon>Bacillati</taxon>
        <taxon>Actinomycetota</taxon>
        <taxon>Actinomycetes</taxon>
        <taxon>Micrococcales</taxon>
        <taxon>Intrasporangiaceae</taxon>
        <taxon>Lapillicoccus</taxon>
    </lineage>
</organism>
<dbReference type="InterPro" id="IPR028037">
    <property type="entry name" value="Antitoxin_Rv0909/MT0933"/>
</dbReference>
<feature type="compositionally biased region" description="Pro residues" evidence="1">
    <location>
        <begin position="160"/>
        <end position="170"/>
    </location>
</feature>
<protein>
    <submittedName>
        <fullName evidence="2">Antitoxin protein of toxin-antitoxin system</fullName>
    </submittedName>
</protein>
<feature type="compositionally biased region" description="Low complexity" evidence="1">
    <location>
        <begin position="96"/>
        <end position="109"/>
    </location>
</feature>
<evidence type="ECO:0000313" key="2">
    <source>
        <dbReference type="EMBL" id="TQJ08919.1"/>
    </source>
</evidence>
<evidence type="ECO:0000256" key="1">
    <source>
        <dbReference type="SAM" id="MobiDB-lite"/>
    </source>
</evidence>